<gene>
    <name evidence="2" type="ORF">SAMN05660971_01082</name>
</gene>
<protein>
    <recommendedName>
        <fullName evidence="1">DUF4434 domain-containing protein</fullName>
    </recommendedName>
</protein>
<accession>A0A1M7CGC3</accession>
<evidence type="ECO:0000313" key="2">
    <source>
        <dbReference type="EMBL" id="SHL66283.1"/>
    </source>
</evidence>
<dbReference type="Proteomes" id="UP000184123">
    <property type="component" value="Unassembled WGS sequence"/>
</dbReference>
<proteinExistence type="predicted"/>
<dbReference type="Gene3D" id="3.20.20.80">
    <property type="entry name" value="Glycosidases"/>
    <property type="match status" value="1"/>
</dbReference>
<reference evidence="2 3" key="1">
    <citation type="submission" date="2016-11" db="EMBL/GenBank/DDBJ databases">
        <authorList>
            <person name="Jaros S."/>
            <person name="Januszkiewicz K."/>
            <person name="Wedrychowicz H."/>
        </authorList>
    </citation>
    <scope>NUCLEOTIDE SEQUENCE [LARGE SCALE GENOMIC DNA]</scope>
    <source>
        <strain evidence="2 3">DSM 4740</strain>
    </source>
</reference>
<name>A0A1M7CGC3_9GAMM</name>
<organism evidence="2 3">
    <name type="scientific">Halomonas cupida</name>
    <dbReference type="NCBI Taxonomy" id="44933"/>
    <lineage>
        <taxon>Bacteria</taxon>
        <taxon>Pseudomonadati</taxon>
        <taxon>Pseudomonadota</taxon>
        <taxon>Gammaproteobacteria</taxon>
        <taxon>Oceanospirillales</taxon>
        <taxon>Halomonadaceae</taxon>
        <taxon>Halomonas</taxon>
    </lineage>
</organism>
<evidence type="ECO:0000313" key="3">
    <source>
        <dbReference type="Proteomes" id="UP000184123"/>
    </source>
</evidence>
<dbReference type="EMBL" id="FRCA01000002">
    <property type="protein sequence ID" value="SHL66283.1"/>
    <property type="molecule type" value="Genomic_DNA"/>
</dbReference>
<dbReference type="Pfam" id="PF14488">
    <property type="entry name" value="DUF4434"/>
    <property type="match status" value="1"/>
</dbReference>
<dbReference type="InterPro" id="IPR027849">
    <property type="entry name" value="DUF4434"/>
</dbReference>
<dbReference type="AlphaFoldDB" id="A0A1M7CGC3"/>
<feature type="domain" description="DUF4434" evidence="1">
    <location>
        <begin position="54"/>
        <end position="257"/>
    </location>
</feature>
<dbReference type="InterPro" id="IPR017853">
    <property type="entry name" value="GH"/>
</dbReference>
<dbReference type="SUPFAM" id="SSF51445">
    <property type="entry name" value="(Trans)glycosidases"/>
    <property type="match status" value="1"/>
</dbReference>
<sequence>MGDKSGTGHVKRSGTAACIILLVLLAAEIIHTVLNDSHASMQHVPPRELRESHGIFYQPQNRDATLSSEQWDAIWKHTRDAGFDRVMVQWTRYGEDDLGGNTGWLAQALASAEQHGLKLVLGLTQDPEYYATLPDNPRFASYWYQQMAEAIRQQRRLQDEWALHPVGWYLPLELDDWLFRDKSVRHELLEQLASTAAALDGELHLSMFTGGFLSPALYAEWGDTLAHNGWHVWWQDGRGTHRLSPQVRDTYEQALTCDIGIIREAFKVVSAEDEDFRAEPATPQTEPDSCHPQAVFSLRYMSWADTLR</sequence>
<dbReference type="STRING" id="44933.SAMN05660971_01082"/>
<evidence type="ECO:0000259" key="1">
    <source>
        <dbReference type="Pfam" id="PF14488"/>
    </source>
</evidence>